<feature type="domain" description="Suppressor of forked" evidence="5">
    <location>
        <begin position="310"/>
        <end position="537"/>
    </location>
</feature>
<evidence type="ECO:0000313" key="7">
    <source>
        <dbReference type="Proteomes" id="UP001165060"/>
    </source>
</evidence>
<evidence type="ECO:0000313" key="6">
    <source>
        <dbReference type="EMBL" id="GMI24209.1"/>
    </source>
</evidence>
<proteinExistence type="predicted"/>
<gene>
    <name evidence="6" type="ORF">TeGR_g5906</name>
</gene>
<dbReference type="PANTHER" id="PTHR19980">
    <property type="entry name" value="RNA CLEAVAGE STIMULATION FACTOR"/>
    <property type="match status" value="1"/>
</dbReference>
<keyword evidence="3" id="KW-0539">Nucleus</keyword>
<reference evidence="6 7" key="1">
    <citation type="journal article" date="2023" name="Commun. Biol.">
        <title>Genome analysis of Parmales, the sister group of diatoms, reveals the evolutionary specialization of diatoms from phago-mixotrophs to photoautotrophs.</title>
        <authorList>
            <person name="Ban H."/>
            <person name="Sato S."/>
            <person name="Yoshikawa S."/>
            <person name="Yamada K."/>
            <person name="Nakamura Y."/>
            <person name="Ichinomiya M."/>
            <person name="Sato N."/>
            <person name="Blanc-Mathieu R."/>
            <person name="Endo H."/>
            <person name="Kuwata A."/>
            <person name="Ogata H."/>
        </authorList>
    </citation>
    <scope>NUCLEOTIDE SEQUENCE [LARGE SCALE GENOMIC DNA]</scope>
</reference>
<protein>
    <recommendedName>
        <fullName evidence="5">Suppressor of forked domain-containing protein</fullName>
    </recommendedName>
</protein>
<evidence type="ECO:0000256" key="4">
    <source>
        <dbReference type="SAM" id="MobiDB-lite"/>
    </source>
</evidence>
<keyword evidence="2" id="KW-0677">Repeat</keyword>
<evidence type="ECO:0000256" key="2">
    <source>
        <dbReference type="ARBA" id="ARBA00022737"/>
    </source>
</evidence>
<feature type="domain" description="Suppressor of forked" evidence="5">
    <location>
        <begin position="578"/>
        <end position="698"/>
    </location>
</feature>
<organism evidence="6 7">
    <name type="scientific">Tetraparma gracilis</name>
    <dbReference type="NCBI Taxonomy" id="2962635"/>
    <lineage>
        <taxon>Eukaryota</taxon>
        <taxon>Sar</taxon>
        <taxon>Stramenopiles</taxon>
        <taxon>Ochrophyta</taxon>
        <taxon>Bolidophyceae</taxon>
        <taxon>Parmales</taxon>
        <taxon>Triparmaceae</taxon>
        <taxon>Tetraparma</taxon>
    </lineage>
</organism>
<dbReference type="Proteomes" id="UP001165060">
    <property type="component" value="Unassembled WGS sequence"/>
</dbReference>
<dbReference type="InterPro" id="IPR011990">
    <property type="entry name" value="TPR-like_helical_dom_sf"/>
</dbReference>
<feature type="compositionally biased region" description="Acidic residues" evidence="4">
    <location>
        <begin position="859"/>
        <end position="868"/>
    </location>
</feature>
<dbReference type="InterPro" id="IPR045243">
    <property type="entry name" value="Rna14-like"/>
</dbReference>
<keyword evidence="7" id="KW-1185">Reference proteome</keyword>
<feature type="region of interest" description="Disordered" evidence="4">
    <location>
        <begin position="833"/>
        <end position="887"/>
    </location>
</feature>
<comment type="subcellular location">
    <subcellularLocation>
        <location evidence="1">Nucleus</location>
    </subcellularLocation>
</comment>
<comment type="caution">
    <text evidence="6">The sequence shown here is derived from an EMBL/GenBank/DDBJ whole genome shotgun (WGS) entry which is preliminary data.</text>
</comment>
<dbReference type="PANTHER" id="PTHR19980:SF0">
    <property type="entry name" value="CLEAVAGE STIMULATION FACTOR SUBUNIT 3"/>
    <property type="match status" value="1"/>
</dbReference>
<name>A0ABQ6MDS7_9STRA</name>
<sequence length="887" mass="96391">MLQTPASTLSIPTTPLLSHVLALHTSKSPSCYSKASLPNWSALLTESLLSRAGPATPPHIYAALLSHFPSNPNLWCKALKDLTSLSLSPSSPPSLRAPVLAAYHWLLGVNSHNYRGKSASATGFGDHEWGQGYMDAFLKLDAGLEQSQCLSTALSSPHTCIYLDHYDLTYAGTGHTPPPYDSSYGFFRHVPLLWEYYIVFLRSLLSPLPLTSAPAFTEKSDAAGAALNDQPARDAHTLRSTRTVAAYKLALSYAATGDDVDLTALNTNIRAGGALVGNVEGGGGGGLWRGVIVELRRLRGLSGGAFDEQNARGVFHQGLKCGTASAEWLWREYGEFEGQNEQLKEAMVAEWEPKFAHAKAVQMERSTYGSMGYEQFGAAPSAFPDAPAKELANKIRRRIAYERTNPENITDPKRMHAKIRQCYKNARAVLYRHPEAWADWLGWENGQASSSSTSGLTTTQSLVLAESTAAVPDSCLLAVIHSEALEESGDADSAVTVFENFLSRAPCAMGFVMFQRVVRRVRGVEEARKVFSRARRTLTIPESETSSDTIAKSNIILKNRDIASSLPSSSSSSSSSATSSAPMTWHVYAAHAQLELSQNGLPEVASRVYELGIARHKSFLRSPDYVKQYALLLKTIGDEDNFRSLVQRALKAIEDDAPVLQLPLWDMLLKFECEGAKTAGDLKAIKELEIRRQTALGRVDEAVPKPLRDQLQKIDPNSSSAGGNLERTLERVEIIVGAGCGGESDEAFATRGRPAELLQAAVGSGGGVVDRSKLARERLDAMRASGNQQTNGKKLPEWIEILVDSLGPVRGRMRAAPHSMTEYVMRALANHALPPKPTAEEGGKTGNAKAGDGKRGRDDDDSEEEDDEPKGFFAKRQRRKAAEAAQQ</sequence>
<evidence type="ECO:0000256" key="1">
    <source>
        <dbReference type="ARBA" id="ARBA00004123"/>
    </source>
</evidence>
<dbReference type="EMBL" id="BRYB01005412">
    <property type="protein sequence ID" value="GMI24209.1"/>
    <property type="molecule type" value="Genomic_DNA"/>
</dbReference>
<dbReference type="InterPro" id="IPR008847">
    <property type="entry name" value="Suf"/>
</dbReference>
<accession>A0ABQ6MDS7</accession>
<evidence type="ECO:0000256" key="3">
    <source>
        <dbReference type="ARBA" id="ARBA00023242"/>
    </source>
</evidence>
<evidence type="ECO:0000259" key="5">
    <source>
        <dbReference type="Pfam" id="PF05843"/>
    </source>
</evidence>
<dbReference type="Gene3D" id="1.25.40.1040">
    <property type="match status" value="2"/>
</dbReference>
<dbReference type="Pfam" id="PF05843">
    <property type="entry name" value="Suf"/>
    <property type="match status" value="2"/>
</dbReference>
<dbReference type="SUPFAM" id="SSF48452">
    <property type="entry name" value="TPR-like"/>
    <property type="match status" value="2"/>
</dbReference>